<protein>
    <recommendedName>
        <fullName evidence="1">Zinc-ribbon domain-containing protein</fullName>
    </recommendedName>
</protein>
<dbReference type="Proteomes" id="UP000297540">
    <property type="component" value="Unassembled WGS sequence"/>
</dbReference>
<evidence type="ECO:0000259" key="1">
    <source>
        <dbReference type="Pfam" id="PF10005"/>
    </source>
</evidence>
<proteinExistence type="predicted"/>
<dbReference type="Gene3D" id="3.40.390.70">
    <property type="match status" value="1"/>
</dbReference>
<dbReference type="Pfam" id="PF15887">
    <property type="entry name" value="Peptidase_Mx"/>
    <property type="match status" value="1"/>
</dbReference>
<dbReference type="Pfam" id="PF10005">
    <property type="entry name" value="Zn_ribbon_DZR_6"/>
    <property type="match status" value="1"/>
</dbReference>
<dbReference type="OrthoDB" id="256753at2"/>
<organism evidence="2 3">
    <name type="scientific">Mucilaginibacter psychrotolerans</name>
    <dbReference type="NCBI Taxonomy" id="1524096"/>
    <lineage>
        <taxon>Bacteria</taxon>
        <taxon>Pseudomonadati</taxon>
        <taxon>Bacteroidota</taxon>
        <taxon>Sphingobacteriia</taxon>
        <taxon>Sphingobacteriales</taxon>
        <taxon>Sphingobacteriaceae</taxon>
        <taxon>Mucilaginibacter</taxon>
    </lineage>
</organism>
<name>A0A4Y8SE84_9SPHI</name>
<dbReference type="PIRSF" id="PIRSF012641">
    <property type="entry name" value="UCP012641"/>
    <property type="match status" value="1"/>
</dbReference>
<dbReference type="AlphaFoldDB" id="A0A4Y8SE84"/>
<evidence type="ECO:0000313" key="2">
    <source>
        <dbReference type="EMBL" id="TFF37232.1"/>
    </source>
</evidence>
<dbReference type="InterPro" id="IPR031321">
    <property type="entry name" value="UCP012641"/>
</dbReference>
<gene>
    <name evidence="2" type="ORF">E2R66_12390</name>
</gene>
<comment type="caution">
    <text evidence="2">The sequence shown here is derived from an EMBL/GenBank/DDBJ whole genome shotgun (WGS) entry which is preliminary data.</text>
</comment>
<reference evidence="2 3" key="1">
    <citation type="journal article" date="2017" name="Int. J. Syst. Evol. Microbiol.">
        <title>Mucilaginibacterpsychrotolerans sp. nov., isolated from peatlands.</title>
        <authorList>
            <person name="Deng Y."/>
            <person name="Shen L."/>
            <person name="Xu B."/>
            <person name="Liu Y."/>
            <person name="Gu Z."/>
            <person name="Liu H."/>
            <person name="Zhou Y."/>
        </authorList>
    </citation>
    <scope>NUCLEOTIDE SEQUENCE [LARGE SCALE GENOMIC DNA]</scope>
    <source>
        <strain evidence="2 3">NH7-4</strain>
    </source>
</reference>
<dbReference type="RefSeq" id="WP_133231369.1">
    <property type="nucleotide sequence ID" value="NZ_SOZE01000011.1"/>
</dbReference>
<feature type="domain" description="Zinc-ribbon" evidence="1">
    <location>
        <begin position="3"/>
        <end position="107"/>
    </location>
</feature>
<evidence type="ECO:0000313" key="3">
    <source>
        <dbReference type="Proteomes" id="UP000297540"/>
    </source>
</evidence>
<sequence length="367" mass="42576">MKLFKCTNCGQLLYFENSLCECCKHPLGFIPENLSLATLVQGENLTYTLHSTEKTPLFGKLFGKNSKPAFKYCNNFQYGVCNWLIPAESEKTYCRACELNHIVPNLTDPEHLRQWGLIEAAKHRLIYSLLQMKLPLLSKLDDLEKGLSFDFMTDVNAVQKVLTGHENGLITLNINEADDDKRELSRKEMNEPYRTLLGHFRHEVGHYYWDCLLDNSTFIDEYRQIFGDEREDYGQALQRHYSQGAPADWQQHFISEYATSHSWEDWAETWAHYLHIMDTLETADTFGISVAPRIATKSDHSNAVIKVNPYEQQNFQQLLDMWLPLTFAMNSMNRSMGNHDLYPFVIPPKVVEKLSFIHKVCFASRVN</sequence>
<dbReference type="InterPro" id="IPR011201">
    <property type="entry name" value="Zinc-ribbon_6_bact"/>
</dbReference>
<dbReference type="EMBL" id="SOZE01000011">
    <property type="protein sequence ID" value="TFF37232.1"/>
    <property type="molecule type" value="Genomic_DNA"/>
</dbReference>
<keyword evidence="3" id="KW-1185">Reference proteome</keyword>
<accession>A0A4Y8SE84</accession>